<sequence length="156" mass="17746">MKKVLFVCLGNICRSPMAEVLFKEKVKNKGLSDLIQVSSRATGSWNEGDAPHKGTQDKLKEVSLSCEGLHAQKISADDFHYYDYIIGMDENNIRDLEGLSPDIESLHKIHLLLSEEIGLEKEVIPDPYYTGDFDLTYELIDKGTTKWLEKIEQEIK</sequence>
<comment type="caution">
    <text evidence="8">The sequence shown here is derived from an EMBL/GenBank/DDBJ whole genome shotgun (WGS) entry which is preliminary data.</text>
</comment>
<keyword evidence="9" id="KW-1185">Reference proteome</keyword>
<dbReference type="Pfam" id="PF01451">
    <property type="entry name" value="LMWPc"/>
    <property type="match status" value="1"/>
</dbReference>
<dbReference type="OrthoDB" id="9784339at2"/>
<comment type="similarity">
    <text evidence="1">Belongs to the low molecular weight phosphotyrosine protein phosphatase family.</text>
</comment>
<dbReference type="SUPFAM" id="SSF52788">
    <property type="entry name" value="Phosphotyrosine protein phosphatases I"/>
    <property type="match status" value="1"/>
</dbReference>
<evidence type="ECO:0000256" key="5">
    <source>
        <dbReference type="ARBA" id="ARBA00051722"/>
    </source>
</evidence>
<organism evidence="8 9">
    <name type="scientific">Vagococcus bubulae</name>
    <dbReference type="NCBI Taxonomy" id="1977868"/>
    <lineage>
        <taxon>Bacteria</taxon>
        <taxon>Bacillati</taxon>
        <taxon>Bacillota</taxon>
        <taxon>Bacilli</taxon>
        <taxon>Lactobacillales</taxon>
        <taxon>Enterococcaceae</taxon>
        <taxon>Vagococcus</taxon>
    </lineage>
</organism>
<dbReference type="PANTHER" id="PTHR11717:SF7">
    <property type="entry name" value="LOW MOLECULAR WEIGHT PHOSPHOTYROSINE PROTEIN PHOSPHATASE"/>
    <property type="match status" value="1"/>
</dbReference>
<feature type="domain" description="Phosphotyrosine protein phosphatase I" evidence="7">
    <location>
        <begin position="2"/>
        <end position="150"/>
    </location>
</feature>
<feature type="active site" description="Nucleophile" evidence="6">
    <location>
        <position position="8"/>
    </location>
</feature>
<accession>A0A429ZL96</accession>
<name>A0A429ZL96_9ENTE</name>
<dbReference type="InterPro" id="IPR036196">
    <property type="entry name" value="Ptyr_pPase_sf"/>
</dbReference>
<dbReference type="EC" id="3.1.3.48" evidence="2"/>
<dbReference type="CDD" id="cd16343">
    <property type="entry name" value="LMWPTP"/>
    <property type="match status" value="1"/>
</dbReference>
<gene>
    <name evidence="8" type="ORF">CBF36_05920</name>
</gene>
<dbReference type="EMBL" id="NGJT01000008">
    <property type="protein sequence ID" value="RST94439.1"/>
    <property type="molecule type" value="Genomic_DNA"/>
</dbReference>
<keyword evidence="3" id="KW-0378">Hydrolase</keyword>
<keyword evidence="4" id="KW-0904">Protein phosphatase</keyword>
<dbReference type="PANTHER" id="PTHR11717">
    <property type="entry name" value="LOW MOLECULAR WEIGHT PROTEIN TYROSINE PHOSPHATASE"/>
    <property type="match status" value="1"/>
</dbReference>
<dbReference type="SMART" id="SM00226">
    <property type="entry name" value="LMWPc"/>
    <property type="match status" value="1"/>
</dbReference>
<dbReference type="InterPro" id="IPR017867">
    <property type="entry name" value="Tyr_phospatase_low_mol_wt"/>
</dbReference>
<evidence type="ECO:0000313" key="9">
    <source>
        <dbReference type="Proteomes" id="UP000288490"/>
    </source>
</evidence>
<dbReference type="Gene3D" id="3.40.50.2300">
    <property type="match status" value="1"/>
</dbReference>
<evidence type="ECO:0000256" key="6">
    <source>
        <dbReference type="PIRSR" id="PIRSR617867-1"/>
    </source>
</evidence>
<evidence type="ECO:0000256" key="2">
    <source>
        <dbReference type="ARBA" id="ARBA00013064"/>
    </source>
</evidence>
<feature type="active site" evidence="6">
    <location>
        <position position="14"/>
    </location>
</feature>
<dbReference type="PRINTS" id="PR00719">
    <property type="entry name" value="LMWPTPASE"/>
</dbReference>
<evidence type="ECO:0000256" key="4">
    <source>
        <dbReference type="ARBA" id="ARBA00022912"/>
    </source>
</evidence>
<dbReference type="InterPro" id="IPR023485">
    <property type="entry name" value="Ptyr_pPase"/>
</dbReference>
<dbReference type="AlphaFoldDB" id="A0A429ZL96"/>
<evidence type="ECO:0000256" key="1">
    <source>
        <dbReference type="ARBA" id="ARBA00011063"/>
    </source>
</evidence>
<dbReference type="RefSeq" id="WP_125957451.1">
    <property type="nucleotide sequence ID" value="NZ_JAQEJV010000009.1"/>
</dbReference>
<dbReference type="Proteomes" id="UP000288490">
    <property type="component" value="Unassembled WGS sequence"/>
</dbReference>
<evidence type="ECO:0000256" key="3">
    <source>
        <dbReference type="ARBA" id="ARBA00022801"/>
    </source>
</evidence>
<evidence type="ECO:0000259" key="7">
    <source>
        <dbReference type="SMART" id="SM00226"/>
    </source>
</evidence>
<dbReference type="InterPro" id="IPR050438">
    <property type="entry name" value="LMW_PTPase"/>
</dbReference>
<proteinExistence type="inferred from homology"/>
<comment type="catalytic activity">
    <reaction evidence="5">
        <text>O-phospho-L-tyrosyl-[protein] + H2O = L-tyrosyl-[protein] + phosphate</text>
        <dbReference type="Rhea" id="RHEA:10684"/>
        <dbReference type="Rhea" id="RHEA-COMP:10136"/>
        <dbReference type="Rhea" id="RHEA-COMP:20101"/>
        <dbReference type="ChEBI" id="CHEBI:15377"/>
        <dbReference type="ChEBI" id="CHEBI:43474"/>
        <dbReference type="ChEBI" id="CHEBI:46858"/>
        <dbReference type="ChEBI" id="CHEBI:61978"/>
        <dbReference type="EC" id="3.1.3.48"/>
    </reaction>
</comment>
<dbReference type="GO" id="GO:0004725">
    <property type="term" value="F:protein tyrosine phosphatase activity"/>
    <property type="evidence" value="ECO:0007669"/>
    <property type="project" value="UniProtKB-EC"/>
</dbReference>
<reference evidence="8 9" key="1">
    <citation type="submission" date="2017-05" db="EMBL/GenBank/DDBJ databases">
        <title>Vagococcus spp. assemblies.</title>
        <authorList>
            <person name="Gulvik C.A."/>
        </authorList>
    </citation>
    <scope>NUCLEOTIDE SEQUENCE [LARGE SCALE GENOMIC DNA]</scope>
    <source>
        <strain evidence="8 9">SS1994</strain>
    </source>
</reference>
<feature type="active site" description="Proton donor" evidence="6">
    <location>
        <position position="126"/>
    </location>
</feature>
<evidence type="ECO:0000313" key="8">
    <source>
        <dbReference type="EMBL" id="RST94439.1"/>
    </source>
</evidence>
<protein>
    <recommendedName>
        <fullName evidence="2">protein-tyrosine-phosphatase</fullName>
        <ecNumber evidence="2">3.1.3.48</ecNumber>
    </recommendedName>
</protein>